<dbReference type="EMBL" id="JACT01000002">
    <property type="protein sequence ID" value="KMS55542.1"/>
    <property type="molecule type" value="Genomic_DNA"/>
</dbReference>
<dbReference type="STRING" id="1420583.V473_12415"/>
<dbReference type="RefSeq" id="WP_066603784.1">
    <property type="nucleotide sequence ID" value="NZ_KQ130434.1"/>
</dbReference>
<protein>
    <submittedName>
        <fullName evidence="2">Uncharacterized protein</fullName>
    </submittedName>
</protein>
<keyword evidence="1" id="KW-0472">Membrane</keyword>
<dbReference type="PATRIC" id="fig|1420583.3.peg.2286"/>
<comment type="caution">
    <text evidence="2">The sequence shown here is derived from an EMBL/GenBank/DDBJ whole genome shotgun (WGS) entry which is preliminary data.</text>
</comment>
<gene>
    <name evidence="2" type="ORF">V473_12415</name>
</gene>
<dbReference type="Proteomes" id="UP000052232">
    <property type="component" value="Unassembled WGS sequence"/>
</dbReference>
<keyword evidence="3" id="KW-1185">Reference proteome</keyword>
<evidence type="ECO:0000256" key="1">
    <source>
        <dbReference type="SAM" id="Phobius"/>
    </source>
</evidence>
<proteinExistence type="predicted"/>
<evidence type="ECO:0000313" key="3">
    <source>
        <dbReference type="Proteomes" id="UP000052232"/>
    </source>
</evidence>
<name>A0A0J7XVB2_9SPHN</name>
<feature type="transmembrane region" description="Helical" evidence="1">
    <location>
        <begin position="21"/>
        <end position="40"/>
    </location>
</feature>
<dbReference type="AlphaFoldDB" id="A0A0J7XVB2"/>
<sequence length="62" mass="6922">MKNNRNFSSFEGGNRRRGSSLPIIPIALVVLVIALLAFFWSRGGEQPQQRVEKVIPAEKLGQ</sequence>
<accession>A0A0J7XVB2</accession>
<keyword evidence="1" id="KW-0812">Transmembrane</keyword>
<organism evidence="2 3">
    <name type="scientific">Sphingobium cupriresistens LL01</name>
    <dbReference type="NCBI Taxonomy" id="1420583"/>
    <lineage>
        <taxon>Bacteria</taxon>
        <taxon>Pseudomonadati</taxon>
        <taxon>Pseudomonadota</taxon>
        <taxon>Alphaproteobacteria</taxon>
        <taxon>Sphingomonadales</taxon>
        <taxon>Sphingomonadaceae</taxon>
        <taxon>Sphingobium</taxon>
    </lineage>
</organism>
<evidence type="ECO:0000313" key="2">
    <source>
        <dbReference type="EMBL" id="KMS55542.1"/>
    </source>
</evidence>
<reference evidence="2 3" key="1">
    <citation type="journal article" date="2015" name="G3 (Bethesda)">
        <title>Insights into Ongoing Evolution of the Hexachlorocyclohexane Catabolic Pathway from Comparative Genomics of Ten Sphingomonadaceae Strains.</title>
        <authorList>
            <person name="Pearce S.L."/>
            <person name="Oakeshott J.G."/>
            <person name="Pandey G."/>
        </authorList>
    </citation>
    <scope>NUCLEOTIDE SEQUENCE [LARGE SCALE GENOMIC DNA]</scope>
    <source>
        <strain evidence="2 3">LL01</strain>
    </source>
</reference>
<keyword evidence="1" id="KW-1133">Transmembrane helix</keyword>